<dbReference type="GO" id="GO:0003677">
    <property type="term" value="F:DNA binding"/>
    <property type="evidence" value="ECO:0007669"/>
    <property type="project" value="InterPro"/>
</dbReference>
<dbReference type="CDD" id="cd00093">
    <property type="entry name" value="HTH_XRE"/>
    <property type="match status" value="1"/>
</dbReference>
<dbReference type="Gene3D" id="1.10.260.40">
    <property type="entry name" value="lambda repressor-like DNA-binding domains"/>
    <property type="match status" value="1"/>
</dbReference>
<dbReference type="SMART" id="SM00530">
    <property type="entry name" value="HTH_XRE"/>
    <property type="match status" value="1"/>
</dbReference>
<sequence>MGAKLISRAHPDQESRKRAFWWPFRAQNPFSEQPKLNISGEISEEQKKSFFDQLRKARIEVNLTQAQVSAKLGKYQSYTSKIESGKKRLFIEDFIRLCELYNKPPEYFYSIFSK</sequence>
<evidence type="ECO:0000313" key="3">
    <source>
        <dbReference type="Proteomes" id="UP000266669"/>
    </source>
</evidence>
<feature type="domain" description="HTH cro/C1-type" evidence="1">
    <location>
        <begin position="54"/>
        <end position="108"/>
    </location>
</feature>
<reference evidence="3" key="1">
    <citation type="submission" date="2018-05" db="EMBL/GenBank/DDBJ databases">
        <title>Leptospira yasudae sp. nov. and Leptospira stimsonii sp. nov., two pathogenic species of the genus Leptospira isolated from environmental sources.</title>
        <authorList>
            <person name="Casanovas-Massana A."/>
            <person name="Hamond C."/>
            <person name="Santos L.A."/>
            <person name="Hacker K.P."/>
            <person name="Balassiano I."/>
            <person name="Medeiros M.A."/>
            <person name="Reis M.G."/>
            <person name="Ko A.I."/>
            <person name="Wunder E.A."/>
        </authorList>
    </citation>
    <scope>NUCLEOTIDE SEQUENCE [LARGE SCALE GENOMIC DNA]</scope>
    <source>
        <strain evidence="3">AMB6-RJ</strain>
    </source>
</reference>
<dbReference type="AlphaFoldDB" id="A0A8B3CN89"/>
<accession>A0A8B3CN89</accession>
<dbReference type="EMBL" id="QHCS01000008">
    <property type="protein sequence ID" value="RHX83557.1"/>
    <property type="molecule type" value="Genomic_DNA"/>
</dbReference>
<dbReference type="PROSITE" id="PS50943">
    <property type="entry name" value="HTH_CROC1"/>
    <property type="match status" value="1"/>
</dbReference>
<comment type="caution">
    <text evidence="2">The sequence shown here is derived from an EMBL/GenBank/DDBJ whole genome shotgun (WGS) entry which is preliminary data.</text>
</comment>
<dbReference type="SUPFAM" id="SSF47413">
    <property type="entry name" value="lambda repressor-like DNA-binding domains"/>
    <property type="match status" value="1"/>
</dbReference>
<dbReference type="InterPro" id="IPR010982">
    <property type="entry name" value="Lambda_DNA-bd_dom_sf"/>
</dbReference>
<dbReference type="Proteomes" id="UP000266669">
    <property type="component" value="Unassembled WGS sequence"/>
</dbReference>
<dbReference type="RefSeq" id="WP_118983791.1">
    <property type="nucleotide sequence ID" value="NZ_QHCS01000008.1"/>
</dbReference>
<gene>
    <name evidence="2" type="ORF">DLM78_21435</name>
</gene>
<dbReference type="InterPro" id="IPR001387">
    <property type="entry name" value="Cro/C1-type_HTH"/>
</dbReference>
<protein>
    <submittedName>
        <fullName evidence="2">XRE family transcriptional regulator</fullName>
    </submittedName>
</protein>
<proteinExistence type="predicted"/>
<dbReference type="Pfam" id="PF01381">
    <property type="entry name" value="HTH_3"/>
    <property type="match status" value="1"/>
</dbReference>
<evidence type="ECO:0000313" key="2">
    <source>
        <dbReference type="EMBL" id="RHX83557.1"/>
    </source>
</evidence>
<organism evidence="2 3">
    <name type="scientific">Leptospira stimsonii</name>
    <dbReference type="NCBI Taxonomy" id="2202203"/>
    <lineage>
        <taxon>Bacteria</taxon>
        <taxon>Pseudomonadati</taxon>
        <taxon>Spirochaetota</taxon>
        <taxon>Spirochaetia</taxon>
        <taxon>Leptospirales</taxon>
        <taxon>Leptospiraceae</taxon>
        <taxon>Leptospira</taxon>
    </lineage>
</organism>
<evidence type="ECO:0000259" key="1">
    <source>
        <dbReference type="PROSITE" id="PS50943"/>
    </source>
</evidence>
<name>A0A8B3CN89_9LEPT</name>